<evidence type="ECO:0000313" key="3">
    <source>
        <dbReference type="Proteomes" id="UP000275394"/>
    </source>
</evidence>
<dbReference type="Pfam" id="PF02333">
    <property type="entry name" value="Phytase"/>
    <property type="match status" value="2"/>
</dbReference>
<proteinExistence type="predicted"/>
<dbReference type="OrthoDB" id="8696437at2"/>
<gene>
    <name evidence="2" type="ORF">EDC56_3737</name>
</gene>
<dbReference type="InterPro" id="IPR011042">
    <property type="entry name" value="6-blade_b-propeller_TolB-like"/>
</dbReference>
<dbReference type="InterPro" id="IPR003431">
    <property type="entry name" value="B-propeller_Phytase"/>
</dbReference>
<evidence type="ECO:0000313" key="2">
    <source>
        <dbReference type="EMBL" id="ROR94922.1"/>
    </source>
</evidence>
<name>A0A3N2D5F5_9GAMM</name>
<dbReference type="RefSeq" id="WP_123714055.1">
    <property type="nucleotide sequence ID" value="NZ_RKHR01000009.1"/>
</dbReference>
<accession>A0A3N2D5F5</accession>
<dbReference type="SUPFAM" id="SSF50956">
    <property type="entry name" value="Thermostable phytase (3-phytase)"/>
    <property type="match status" value="2"/>
</dbReference>
<reference evidence="2 3" key="1">
    <citation type="submission" date="2018-11" db="EMBL/GenBank/DDBJ databases">
        <title>Genomic Encyclopedia of Type Strains, Phase IV (KMG-IV): sequencing the most valuable type-strain genomes for metagenomic binning, comparative biology and taxonomic classification.</title>
        <authorList>
            <person name="Goeker M."/>
        </authorList>
    </citation>
    <scope>NUCLEOTIDE SEQUENCE [LARGE SCALE GENOMIC DNA]</scope>
    <source>
        <strain evidence="2 3">DSM 100316</strain>
    </source>
</reference>
<dbReference type="GO" id="GO:0016158">
    <property type="term" value="F:inositol hexakisphosphate 3-phosphatase activity"/>
    <property type="evidence" value="ECO:0007669"/>
    <property type="project" value="InterPro"/>
</dbReference>
<organism evidence="2 3">
    <name type="scientific">Sinobacterium caligoides</name>
    <dbReference type="NCBI Taxonomy" id="933926"/>
    <lineage>
        <taxon>Bacteria</taxon>
        <taxon>Pseudomonadati</taxon>
        <taxon>Pseudomonadota</taxon>
        <taxon>Gammaproteobacteria</taxon>
        <taxon>Cellvibrionales</taxon>
        <taxon>Spongiibacteraceae</taxon>
        <taxon>Sinobacterium</taxon>
    </lineage>
</organism>
<protein>
    <submittedName>
        <fullName evidence="2">3-phytase</fullName>
    </submittedName>
</protein>
<evidence type="ECO:0000259" key="1">
    <source>
        <dbReference type="PROSITE" id="PS51662"/>
    </source>
</evidence>
<dbReference type="Proteomes" id="UP000275394">
    <property type="component" value="Unassembled WGS sequence"/>
</dbReference>
<comment type="caution">
    <text evidence="2">The sequence shown here is derived from an EMBL/GenBank/DDBJ whole genome shotgun (WGS) entry which is preliminary data.</text>
</comment>
<feature type="domain" description="BPP" evidence="1">
    <location>
        <begin position="41"/>
        <end position="354"/>
    </location>
</feature>
<dbReference type="AlphaFoldDB" id="A0A3N2D5F5"/>
<dbReference type="PROSITE" id="PS51662">
    <property type="entry name" value="BP_PHYTASE"/>
    <property type="match status" value="2"/>
</dbReference>
<feature type="domain" description="BPP" evidence="1">
    <location>
        <begin position="355"/>
        <end position="685"/>
    </location>
</feature>
<sequence length="687" mass="74264">MKNKECKKITLSKNKKYSWQGRLAAGVVLPGLLLSLSACQMGQQGDVATQAGAVLKLQPLAGDIVEPSLAKLLQMPDGEQRWLLASESEGLLVTAASGKVLQRIEGHYEAFDLRDGVTLAREGNSQHDATVVLTVDASNNTPKLLTLEAGQLSLLADLKAPGFQIDQLCLFRDRSDNLYANFLGGRGHNQQWLIYDGQQQQVKQRLVRDLPLPVESTFCSVDDASQTLYVSEEGFGLWAYQANPEAEAERELIDLAAPRGTVTGDLAGIQAFAGGVYALDVESAELHRYDAVDGGYTLNASWQLQSEGDQALVPEKLTLSASAGSQTADEATQLVVYDDETGGLFTASFVDQPPAAKALTAYPEVQPLQQTEPMHSFGDAADDPAIWVNSRDKRSSRILATNKRLGLEVFDLEGKAIQRIALGPINNIDIRYGMTLQGKVMDVAAATLRSDNSIALFTIDPQSGVVHQAGSIATDLKEIYGSCMYQNRAGENYVFINDKDGRFQQYQLHQQASVKPGGPLLTGSKVREFSLDSQPEGCVVDDQNDRLFVGEEDHAVWVYGAAADAGQQGRLLAKVGDVLVDDIEGIALYIDGAKGYLVVSSQGDNSYAVYDRLPPYAYRGSFRVGLNAHDGIDGASETDGLEVSSTNFGGAFAQGMLVVQDGRNVMPLAPQNFKYIAWQDIAKALNL</sequence>
<dbReference type="EMBL" id="RKHR01000009">
    <property type="protein sequence ID" value="ROR94922.1"/>
    <property type="molecule type" value="Genomic_DNA"/>
</dbReference>
<dbReference type="Gene3D" id="2.120.10.30">
    <property type="entry name" value="TolB, C-terminal domain"/>
    <property type="match status" value="2"/>
</dbReference>
<keyword evidence="3" id="KW-1185">Reference proteome</keyword>